<evidence type="ECO:0000313" key="1">
    <source>
        <dbReference type="EMBL" id="WGK95137.1"/>
    </source>
</evidence>
<reference evidence="1 2" key="2">
    <citation type="submission" date="2023-06" db="EMBL/GenBank/DDBJ databases">
        <title>Complete Genome Sequence of Flavobacterium keumense K3R-10.</title>
        <authorList>
            <person name="Jeong H."/>
            <person name="Jhang S.Y."/>
            <person name="Kim J.N."/>
        </authorList>
    </citation>
    <scope>NUCLEOTIDE SEQUENCE [LARGE SCALE GENOMIC DNA]</scope>
    <source>
        <strain evidence="1 2">K3R-10</strain>
    </source>
</reference>
<dbReference type="RefSeq" id="WP_264534250.1">
    <property type="nucleotide sequence ID" value="NZ_CP092332.1"/>
</dbReference>
<sequence length="163" mass="19239">MTLNEQNFYSQIGQISIGFSNLESQIKELIYILIKSEDEFVSSIMLEDNSISQNLKLLLKLSKYHEIEEVKIKSLHNSIDKIRINRNLFIHGLWSLHETENGLVFVCEVRKVEFKKVTHGFVKILNKFLEFKPQDFEDELTQIKKCSEIAVEITNTLKENRYW</sequence>
<accession>A0ABY8N6H3</accession>
<protein>
    <submittedName>
        <fullName evidence="1">Uncharacterized protein</fullName>
    </submittedName>
</protein>
<evidence type="ECO:0000313" key="2">
    <source>
        <dbReference type="Proteomes" id="UP001232117"/>
    </source>
</evidence>
<dbReference type="EMBL" id="CP092332">
    <property type="protein sequence ID" value="WGK95137.1"/>
    <property type="molecule type" value="Genomic_DNA"/>
</dbReference>
<proteinExistence type="predicted"/>
<organism evidence="1 2">
    <name type="scientific">Flavobacterium keumense</name>
    <dbReference type="NCBI Taxonomy" id="1306518"/>
    <lineage>
        <taxon>Bacteria</taxon>
        <taxon>Pseudomonadati</taxon>
        <taxon>Bacteroidota</taxon>
        <taxon>Flavobacteriia</taxon>
        <taxon>Flavobacteriales</taxon>
        <taxon>Flavobacteriaceae</taxon>
        <taxon>Flavobacterium</taxon>
    </lineage>
</organism>
<dbReference type="Proteomes" id="UP001232117">
    <property type="component" value="Chromosome"/>
</dbReference>
<gene>
    <name evidence="1" type="ORF">MG292_02595</name>
</gene>
<reference evidence="1 2" key="1">
    <citation type="submission" date="2022-02" db="EMBL/GenBank/DDBJ databases">
        <authorList>
            <person name="Cha I.-T."/>
            <person name="Lee K.-E."/>
            <person name="Park S.-J."/>
        </authorList>
    </citation>
    <scope>NUCLEOTIDE SEQUENCE [LARGE SCALE GENOMIC DNA]</scope>
    <source>
        <strain evidence="1 2">K3R-10</strain>
    </source>
</reference>
<name>A0ABY8N6H3_9FLAO</name>
<keyword evidence="2" id="KW-1185">Reference proteome</keyword>